<organism evidence="1 4">
    <name type="scientific">Rhizophagus irregularis</name>
    <dbReference type="NCBI Taxonomy" id="588596"/>
    <lineage>
        <taxon>Eukaryota</taxon>
        <taxon>Fungi</taxon>
        <taxon>Fungi incertae sedis</taxon>
        <taxon>Mucoromycota</taxon>
        <taxon>Glomeromycotina</taxon>
        <taxon>Glomeromycetes</taxon>
        <taxon>Glomerales</taxon>
        <taxon>Glomeraceae</taxon>
        <taxon>Rhizophagus</taxon>
    </lineage>
</organism>
<evidence type="ECO:0000313" key="3">
    <source>
        <dbReference type="Proteomes" id="UP000232688"/>
    </source>
</evidence>
<comment type="caution">
    <text evidence="1">The sequence shown here is derived from an EMBL/GenBank/DDBJ whole genome shotgun (WGS) entry which is preliminary data.</text>
</comment>
<evidence type="ECO:0000313" key="2">
    <source>
        <dbReference type="EMBL" id="PKC55059.1"/>
    </source>
</evidence>
<dbReference type="EMBL" id="LLXH01002813">
    <property type="protein sequence ID" value="PKC55059.1"/>
    <property type="molecule type" value="Genomic_DNA"/>
</dbReference>
<dbReference type="Proteomes" id="UP000232688">
    <property type="component" value="Unassembled WGS sequence"/>
</dbReference>
<reference evidence="1 4" key="2">
    <citation type="submission" date="2017-09" db="EMBL/GenBank/DDBJ databases">
        <title>Extensive intraspecific genome diversity in a model arbuscular mycorrhizal fungus.</title>
        <authorList>
            <person name="Chen E.C."/>
            <person name="Morin E."/>
            <person name="Beaudet D."/>
            <person name="Noel J."/>
            <person name="Ndikumana S."/>
            <person name="Charron P."/>
            <person name="St-Onge C."/>
            <person name="Giorgi J."/>
            <person name="Grigoriev I.V."/>
            <person name="Roux C."/>
            <person name="Martin F.M."/>
            <person name="Corradi N."/>
        </authorList>
    </citation>
    <scope>NUCLEOTIDE SEQUENCE [LARGE SCALE GENOMIC DNA]</scope>
    <source>
        <strain evidence="1 4">A5</strain>
    </source>
</reference>
<dbReference type="InterPro" id="IPR036691">
    <property type="entry name" value="Endo/exonu/phosph_ase_sf"/>
</dbReference>
<protein>
    <submittedName>
        <fullName evidence="1">Uncharacterized protein</fullName>
    </submittedName>
</protein>
<reference evidence="2 3" key="3">
    <citation type="submission" date="2017-10" db="EMBL/GenBank/DDBJ databases">
        <title>Extensive intraspecific genome diversity in a model arbuscular mycorrhizal fungus.</title>
        <authorList>
            <person name="Chen E.C.H."/>
            <person name="Morin E."/>
            <person name="Baudet D."/>
            <person name="Noel J."/>
            <person name="Ndikumana S."/>
            <person name="Charron P."/>
            <person name="St-Onge C."/>
            <person name="Giorgi J."/>
            <person name="Grigoriev I.V."/>
            <person name="Roux C."/>
            <person name="Martin F.M."/>
            <person name="Corradi N."/>
        </authorList>
    </citation>
    <scope>NUCLEOTIDE SEQUENCE [LARGE SCALE GENOMIC DNA]</scope>
    <source>
        <strain evidence="2 3">A1</strain>
    </source>
</reference>
<proteinExistence type="predicted"/>
<dbReference type="AlphaFoldDB" id="A0A2I1DSQ2"/>
<dbReference type="OrthoDB" id="2354142at2759"/>
<gene>
    <name evidence="2" type="ORF">RhiirA1_476226</name>
    <name evidence="1" type="ORF">RhiirA5_421877</name>
</gene>
<reference evidence="1 4" key="1">
    <citation type="submission" date="2016-04" db="EMBL/GenBank/DDBJ databases">
        <title>Genome analyses suggest a sexual origin of heterokaryosis in a supposedly ancient asexual fungus.</title>
        <authorList>
            <person name="Ropars J."/>
            <person name="Sedzielewska K."/>
            <person name="Noel J."/>
            <person name="Charron P."/>
            <person name="Farinelli L."/>
            <person name="Marton T."/>
            <person name="Kruger M."/>
            <person name="Pelin A."/>
            <person name="Brachmann A."/>
            <person name="Corradi N."/>
        </authorList>
    </citation>
    <scope>NUCLEOTIDE SEQUENCE [LARGE SCALE GENOMIC DNA]</scope>
    <source>
        <strain evidence="1 4">A5</strain>
    </source>
</reference>
<sequence length="169" mass="19622">MPNMNINPLPSSSPIQYFDISSDQFSYELNSSNILRIGILSVQSIVHSSKQLNLFSLLLFHQLHGLILTETNLRSPAYKYVCEPYLSQFNYHKWFSFSLSINYHAGVRIILHSSLAIYVIRKWYYKDCLIFLLLQLPGQQDIFIIGAYVPPSNRLNSRLISKCHFTLIF</sequence>
<accession>A0A2I1DSQ2</accession>
<evidence type="ECO:0000313" key="4">
    <source>
        <dbReference type="Proteomes" id="UP000232722"/>
    </source>
</evidence>
<dbReference type="Gene3D" id="3.60.10.10">
    <property type="entry name" value="Endonuclease/exonuclease/phosphatase"/>
    <property type="match status" value="1"/>
</dbReference>
<evidence type="ECO:0000313" key="1">
    <source>
        <dbReference type="EMBL" id="PKC04708.1"/>
    </source>
</evidence>
<name>A0A2I1DSQ2_9GLOM</name>
<reference evidence="2 3" key="4">
    <citation type="submission" date="2017-10" db="EMBL/GenBank/DDBJ databases">
        <title>Genome analyses suggest a sexual origin of heterokaryosis in a supposedly ancient asexual fungus.</title>
        <authorList>
            <person name="Corradi N."/>
            <person name="Sedzielewska K."/>
            <person name="Noel J."/>
            <person name="Charron P."/>
            <person name="Farinelli L."/>
            <person name="Marton T."/>
            <person name="Kruger M."/>
            <person name="Pelin A."/>
            <person name="Brachmann A."/>
            <person name="Corradi N."/>
        </authorList>
    </citation>
    <scope>NUCLEOTIDE SEQUENCE [LARGE SCALE GENOMIC DNA]</scope>
    <source>
        <strain evidence="2 3">A1</strain>
    </source>
</reference>
<dbReference type="VEuPathDB" id="FungiDB:RhiirA1_476226"/>
<dbReference type="EMBL" id="LLXJ01000967">
    <property type="protein sequence ID" value="PKC04708.1"/>
    <property type="molecule type" value="Genomic_DNA"/>
</dbReference>
<dbReference type="Proteomes" id="UP000232722">
    <property type="component" value="Unassembled WGS sequence"/>
</dbReference>